<keyword evidence="3" id="KW-0804">Transcription</keyword>
<name>A0A319ETU8_ASPSB</name>
<dbReference type="STRING" id="1448318.A0A319ETU8"/>
<dbReference type="EMBL" id="KZ826365">
    <property type="protein sequence ID" value="PYI04759.1"/>
    <property type="molecule type" value="Genomic_DNA"/>
</dbReference>
<evidence type="ECO:0000256" key="4">
    <source>
        <dbReference type="ARBA" id="ARBA00023242"/>
    </source>
</evidence>
<organism evidence="6 7">
    <name type="scientific">Aspergillus sclerotiicarbonarius (strain CBS 121057 / IBT 28362)</name>
    <dbReference type="NCBI Taxonomy" id="1448318"/>
    <lineage>
        <taxon>Eukaryota</taxon>
        <taxon>Fungi</taxon>
        <taxon>Dikarya</taxon>
        <taxon>Ascomycota</taxon>
        <taxon>Pezizomycotina</taxon>
        <taxon>Eurotiomycetes</taxon>
        <taxon>Eurotiomycetidae</taxon>
        <taxon>Eurotiales</taxon>
        <taxon>Aspergillaceae</taxon>
        <taxon>Aspergillus</taxon>
        <taxon>Aspergillus subgen. Circumdati</taxon>
    </lineage>
</organism>
<dbReference type="Proteomes" id="UP000248423">
    <property type="component" value="Unassembled WGS sequence"/>
</dbReference>
<dbReference type="InterPro" id="IPR001138">
    <property type="entry name" value="Zn2Cys6_DnaBD"/>
</dbReference>
<dbReference type="GO" id="GO:0000981">
    <property type="term" value="F:DNA-binding transcription factor activity, RNA polymerase II-specific"/>
    <property type="evidence" value="ECO:0007669"/>
    <property type="project" value="InterPro"/>
</dbReference>
<dbReference type="OrthoDB" id="4356994at2759"/>
<evidence type="ECO:0000256" key="5">
    <source>
        <dbReference type="SAM" id="MobiDB-lite"/>
    </source>
</evidence>
<feature type="compositionally biased region" description="Polar residues" evidence="5">
    <location>
        <begin position="76"/>
        <end position="89"/>
    </location>
</feature>
<gene>
    <name evidence="6" type="ORF">BO78DRAFT_449105</name>
</gene>
<dbReference type="CDD" id="cd00067">
    <property type="entry name" value="GAL4"/>
    <property type="match status" value="1"/>
</dbReference>
<keyword evidence="1" id="KW-0805">Transcription regulation</keyword>
<dbReference type="GO" id="GO:0009893">
    <property type="term" value="P:positive regulation of metabolic process"/>
    <property type="evidence" value="ECO:0007669"/>
    <property type="project" value="UniProtKB-ARBA"/>
</dbReference>
<dbReference type="SUPFAM" id="SSF57701">
    <property type="entry name" value="Zn2/Cys6 DNA-binding domain"/>
    <property type="match status" value="1"/>
</dbReference>
<reference evidence="6 7" key="1">
    <citation type="submission" date="2018-02" db="EMBL/GenBank/DDBJ databases">
        <title>The genomes of Aspergillus section Nigri reveals drivers in fungal speciation.</title>
        <authorList>
            <consortium name="DOE Joint Genome Institute"/>
            <person name="Vesth T.C."/>
            <person name="Nybo J."/>
            <person name="Theobald S."/>
            <person name="Brandl J."/>
            <person name="Frisvad J.C."/>
            <person name="Nielsen K.F."/>
            <person name="Lyhne E.K."/>
            <person name="Kogle M.E."/>
            <person name="Kuo A."/>
            <person name="Riley R."/>
            <person name="Clum A."/>
            <person name="Nolan M."/>
            <person name="Lipzen A."/>
            <person name="Salamov A."/>
            <person name="Henrissat B."/>
            <person name="Wiebenga A."/>
            <person name="De vries R.P."/>
            <person name="Grigoriev I.V."/>
            <person name="Mortensen U.H."/>
            <person name="Andersen M.R."/>
            <person name="Baker S.E."/>
        </authorList>
    </citation>
    <scope>NUCLEOTIDE SEQUENCE [LARGE SCALE GENOMIC DNA]</scope>
    <source>
        <strain evidence="6 7">CBS 121057</strain>
    </source>
</reference>
<dbReference type="VEuPathDB" id="FungiDB:BO78DRAFT_449105"/>
<dbReference type="InterPro" id="IPR036864">
    <property type="entry name" value="Zn2-C6_fun-type_DNA-bd_sf"/>
</dbReference>
<evidence type="ECO:0000256" key="1">
    <source>
        <dbReference type="ARBA" id="ARBA00023015"/>
    </source>
</evidence>
<keyword evidence="4" id="KW-0539">Nucleus</keyword>
<keyword evidence="7" id="KW-1185">Reference proteome</keyword>
<sequence>MPPTRQARKSCEGYRARKLRCSGEKSGCSHCQRMSLPCRFQTQGAPGRPRKRARQPNGQDHRDSLPITQEGPGSLYPTNFSTPRQQPAFSTPEAIPSFPVERIAENACALDPIGPPRAMLADSGAICSVPMSELQFWHPSPADRLQNYDLGMIPPSIDWDASVSALLLPPPSCRCDDEVSGIARHLNRTSTSHAILPTLRSGASLVDKLLLCPICYDLSKPPRETVRNVVLLGHLLFAITSGYQKYLRWLQQQQQQSGDLDSGETTPSRRPHTIYLDSGISELEFHISGERLRELIVHGLQADAARLRQRNRHMVGHEDCLADDAEGRCRRNENEDAGNGRDSLDLCPLNPVARKLVPCFCIVDQVQVLIQQVADAVG</sequence>
<evidence type="ECO:0000256" key="2">
    <source>
        <dbReference type="ARBA" id="ARBA00023125"/>
    </source>
</evidence>
<dbReference type="Gene3D" id="4.10.240.10">
    <property type="entry name" value="Zn(2)-C6 fungal-type DNA-binding domain"/>
    <property type="match status" value="1"/>
</dbReference>
<dbReference type="GO" id="GO:0008270">
    <property type="term" value="F:zinc ion binding"/>
    <property type="evidence" value="ECO:0007669"/>
    <property type="project" value="InterPro"/>
</dbReference>
<keyword evidence="2" id="KW-0238">DNA-binding</keyword>
<evidence type="ECO:0000313" key="7">
    <source>
        <dbReference type="Proteomes" id="UP000248423"/>
    </source>
</evidence>
<accession>A0A319ETU8</accession>
<evidence type="ECO:0000313" key="6">
    <source>
        <dbReference type="EMBL" id="PYI04759.1"/>
    </source>
</evidence>
<dbReference type="AlphaFoldDB" id="A0A319ETU8"/>
<evidence type="ECO:0000256" key="3">
    <source>
        <dbReference type="ARBA" id="ARBA00023163"/>
    </source>
</evidence>
<protein>
    <submittedName>
        <fullName evidence="6">Uncharacterized protein</fullName>
    </submittedName>
</protein>
<dbReference type="GO" id="GO:0003677">
    <property type="term" value="F:DNA binding"/>
    <property type="evidence" value="ECO:0007669"/>
    <property type="project" value="UniProtKB-KW"/>
</dbReference>
<proteinExistence type="predicted"/>
<feature type="region of interest" description="Disordered" evidence="5">
    <location>
        <begin position="39"/>
        <end position="92"/>
    </location>
</feature>